<protein>
    <recommendedName>
        <fullName evidence="4 8">Protein PNS1</fullName>
    </recommendedName>
</protein>
<gene>
    <name evidence="10" type="ORF">PICMEDRAFT_74675</name>
</gene>
<proteinExistence type="inferred from homology"/>
<dbReference type="RefSeq" id="XP_019015550.1">
    <property type="nucleotide sequence ID" value="XM_019164841.1"/>
</dbReference>
<dbReference type="InterPro" id="IPR007603">
    <property type="entry name" value="Choline_transptr-like"/>
</dbReference>
<reference evidence="10 11" key="1">
    <citation type="journal article" date="2016" name="Proc. Natl. Acad. Sci. U.S.A.">
        <title>Comparative genomics of biotechnologically important yeasts.</title>
        <authorList>
            <person name="Riley R."/>
            <person name="Haridas S."/>
            <person name="Wolfe K.H."/>
            <person name="Lopes M.R."/>
            <person name="Hittinger C.T."/>
            <person name="Goeker M."/>
            <person name="Salamov A.A."/>
            <person name="Wisecaver J.H."/>
            <person name="Long T.M."/>
            <person name="Calvey C.H."/>
            <person name="Aerts A.L."/>
            <person name="Barry K.W."/>
            <person name="Choi C."/>
            <person name="Clum A."/>
            <person name="Coughlan A.Y."/>
            <person name="Deshpande S."/>
            <person name="Douglass A.P."/>
            <person name="Hanson S.J."/>
            <person name="Klenk H.-P."/>
            <person name="LaButti K.M."/>
            <person name="Lapidus A."/>
            <person name="Lindquist E.A."/>
            <person name="Lipzen A.M."/>
            <person name="Meier-Kolthoff J.P."/>
            <person name="Ohm R.A."/>
            <person name="Otillar R.P."/>
            <person name="Pangilinan J.L."/>
            <person name="Peng Y."/>
            <person name="Rokas A."/>
            <person name="Rosa C.A."/>
            <person name="Scheuner C."/>
            <person name="Sibirny A.A."/>
            <person name="Slot J.C."/>
            <person name="Stielow J.B."/>
            <person name="Sun H."/>
            <person name="Kurtzman C.P."/>
            <person name="Blackwell M."/>
            <person name="Grigoriev I.V."/>
            <person name="Jeffries T.W."/>
        </authorList>
    </citation>
    <scope>NUCLEOTIDE SEQUENCE [LARGE SCALE GENOMIC DNA]</scope>
    <source>
        <strain evidence="10 11">NRRL Y-2026</strain>
    </source>
</reference>
<dbReference type="GO" id="GO:0022857">
    <property type="term" value="F:transmembrane transporter activity"/>
    <property type="evidence" value="ECO:0007669"/>
    <property type="project" value="UniProtKB-UniRule"/>
</dbReference>
<dbReference type="AlphaFoldDB" id="A0A1E3NE70"/>
<evidence type="ECO:0000256" key="6">
    <source>
        <dbReference type="ARBA" id="ARBA00022989"/>
    </source>
</evidence>
<organism evidence="10 11">
    <name type="scientific">Pichia membranifaciens NRRL Y-2026</name>
    <dbReference type="NCBI Taxonomy" id="763406"/>
    <lineage>
        <taxon>Eukaryota</taxon>
        <taxon>Fungi</taxon>
        <taxon>Dikarya</taxon>
        <taxon>Ascomycota</taxon>
        <taxon>Saccharomycotina</taxon>
        <taxon>Pichiomycetes</taxon>
        <taxon>Pichiales</taxon>
        <taxon>Pichiaceae</taxon>
        <taxon>Pichia</taxon>
    </lineage>
</organism>
<evidence type="ECO:0000256" key="3">
    <source>
        <dbReference type="ARBA" id="ARBA00007168"/>
    </source>
</evidence>
<feature type="transmembrane region" description="Helical" evidence="8">
    <location>
        <begin position="57"/>
        <end position="80"/>
    </location>
</feature>
<keyword evidence="6 8" id="KW-1133">Transmembrane helix</keyword>
<feature type="transmembrane region" description="Helical" evidence="8">
    <location>
        <begin position="100"/>
        <end position="121"/>
    </location>
</feature>
<evidence type="ECO:0000256" key="9">
    <source>
        <dbReference type="SAM" id="MobiDB-lite"/>
    </source>
</evidence>
<feature type="transmembrane region" description="Helical" evidence="8">
    <location>
        <begin position="428"/>
        <end position="450"/>
    </location>
</feature>
<feature type="transmembrane region" description="Helical" evidence="8">
    <location>
        <begin position="128"/>
        <end position="151"/>
    </location>
</feature>
<evidence type="ECO:0000313" key="11">
    <source>
        <dbReference type="Proteomes" id="UP000094455"/>
    </source>
</evidence>
<dbReference type="PANTHER" id="PTHR12385">
    <property type="entry name" value="CHOLINE TRANSPORTER-LIKE (SLC FAMILY 44)"/>
    <property type="match status" value="1"/>
</dbReference>
<evidence type="ECO:0000256" key="4">
    <source>
        <dbReference type="ARBA" id="ARBA00015388"/>
    </source>
</evidence>
<dbReference type="PANTHER" id="PTHR12385:SF4">
    <property type="entry name" value="PROTEIN PNS1"/>
    <property type="match status" value="1"/>
</dbReference>
<name>A0A1E3NE70_9ASCO</name>
<evidence type="ECO:0000313" key="10">
    <source>
        <dbReference type="EMBL" id="ODQ44437.1"/>
    </source>
</evidence>
<comment type="function">
    <text evidence="1 8">Probably involved in transport through the plasma membrane.</text>
</comment>
<evidence type="ECO:0000256" key="7">
    <source>
        <dbReference type="ARBA" id="ARBA00023136"/>
    </source>
</evidence>
<keyword evidence="7 8" id="KW-0472">Membrane</keyword>
<dbReference type="EMBL" id="KV454007">
    <property type="protein sequence ID" value="ODQ44437.1"/>
    <property type="molecule type" value="Genomic_DNA"/>
</dbReference>
<evidence type="ECO:0000256" key="2">
    <source>
        <dbReference type="ARBA" id="ARBA00004651"/>
    </source>
</evidence>
<dbReference type="OrthoDB" id="44736at2759"/>
<dbReference type="GO" id="GO:0005886">
    <property type="term" value="C:plasma membrane"/>
    <property type="evidence" value="ECO:0007669"/>
    <property type="project" value="UniProtKB-SubCell"/>
</dbReference>
<comment type="subcellular location">
    <subcellularLocation>
        <location evidence="2 8">Cell membrane</location>
        <topology evidence="2 8">Multi-pass membrane protein</topology>
    </subcellularLocation>
</comment>
<feature type="region of interest" description="Disordered" evidence="9">
    <location>
        <begin position="1"/>
        <end position="24"/>
    </location>
</feature>
<feature type="transmembrane region" description="Helical" evidence="8">
    <location>
        <begin position="197"/>
        <end position="223"/>
    </location>
</feature>
<feature type="transmembrane region" description="Helical" evidence="8">
    <location>
        <begin position="357"/>
        <end position="374"/>
    </location>
</feature>
<keyword evidence="5 8" id="KW-0812">Transmembrane</keyword>
<keyword evidence="11" id="KW-1185">Reference proteome</keyword>
<accession>A0A1E3NE70</accession>
<dbReference type="GeneID" id="30181528"/>
<evidence type="ECO:0000256" key="8">
    <source>
        <dbReference type="RuleBase" id="RU368066"/>
    </source>
</evidence>
<evidence type="ECO:0000256" key="5">
    <source>
        <dbReference type="ARBA" id="ARBA00022692"/>
    </source>
</evidence>
<feature type="transmembrane region" description="Helical" evidence="8">
    <location>
        <begin position="243"/>
        <end position="264"/>
    </location>
</feature>
<dbReference type="Pfam" id="PF04515">
    <property type="entry name" value="Choline_transpo"/>
    <property type="match status" value="1"/>
</dbReference>
<sequence length="543" mass="60304">MNAPPPPYSEPANGRLSQWDGGDDDYKYSFEKPEKPVPSPSYEESFPIRQPRYNDTFFTYVFVATLVVFAYVTYESYVYLEYPTASVLEPAKLSKPMRALYTLVAVSTVVPLVSATVLLGLVYLFPTFFVVTAFLLVPLSMFSMAVTSLMAGSVLSAIMFGAFGLLSLTFMFQNFSRFSFSALMIQLVVSAMKKYPSTLLISALSSLITAAVSVLYMVAIGVVANARINKDDSLCPHTNGNDICLSNTSIAIFLFVVFAGCYIFQVLENVTHVVLSGIFSSWYFFDANEASSKPRYPALGSLKRALTYCFGSICFGSLLVSVVQTIRISLQVLKAKLQNRNLNYDDDNDNGGSGENGLLFCFLICLVSVLEWVASEFEYWMKWFNRYAYSYLAMYGKSYLDSARDTFEILRYKGIDILINDSLVGTAIGLYSLLSMFLTGVALYVVFTTWNIGGIMDMGPEMLVLGGIGGLVICWFIVNSAINVLDVGCVTFMIGLAVDPDAFTRTNAGGATDTSIQRLQAWEKLSRFYPEIRERVMLDWPEN</sequence>
<dbReference type="Proteomes" id="UP000094455">
    <property type="component" value="Unassembled WGS sequence"/>
</dbReference>
<feature type="transmembrane region" description="Helical" evidence="8">
    <location>
        <begin position="269"/>
        <end position="285"/>
    </location>
</feature>
<feature type="transmembrane region" description="Helical" evidence="8">
    <location>
        <begin position="157"/>
        <end position="176"/>
    </location>
</feature>
<feature type="transmembrane region" description="Helical" evidence="8">
    <location>
        <begin position="305"/>
        <end position="330"/>
    </location>
</feature>
<feature type="transmembrane region" description="Helical" evidence="8">
    <location>
        <begin position="462"/>
        <end position="482"/>
    </location>
</feature>
<evidence type="ECO:0000256" key="1">
    <source>
        <dbReference type="ARBA" id="ARBA00002957"/>
    </source>
</evidence>
<comment type="similarity">
    <text evidence="3 8">Belongs to the CTL (choline transporter-like) family.</text>
</comment>